<keyword evidence="5" id="KW-0819">tRNA processing</keyword>
<comment type="similarity">
    <text evidence="2">Belongs to the MnmG family.</text>
</comment>
<proteinExistence type="inferred from homology"/>
<protein>
    <recommendedName>
        <fullName evidence="3">tRNA uridine 5-carboxymethylaminomethyl modification enzyme MnmG</fullName>
    </recommendedName>
    <alternativeName>
        <fullName evidence="9">Glucose-inhibited division protein A</fullName>
    </alternativeName>
</protein>
<dbReference type="InterPro" id="IPR047001">
    <property type="entry name" value="MnmG_C_subdom"/>
</dbReference>
<evidence type="ECO:0000256" key="3">
    <source>
        <dbReference type="ARBA" id="ARBA00020461"/>
    </source>
</evidence>
<dbReference type="GO" id="GO:0005829">
    <property type="term" value="C:cytosol"/>
    <property type="evidence" value="ECO:0007669"/>
    <property type="project" value="TreeGrafter"/>
</dbReference>
<evidence type="ECO:0000259" key="10">
    <source>
        <dbReference type="SMART" id="SM01228"/>
    </source>
</evidence>
<dbReference type="eggNOG" id="COG0445">
    <property type="taxonomic scope" value="Bacteria"/>
</dbReference>
<dbReference type="Pfam" id="PF01134">
    <property type="entry name" value="GIDA"/>
    <property type="match status" value="1"/>
</dbReference>
<evidence type="ECO:0000313" key="12">
    <source>
        <dbReference type="Proteomes" id="UP000007952"/>
    </source>
</evidence>
<dbReference type="SUPFAM" id="SSF51905">
    <property type="entry name" value="FAD/NAD(P)-binding domain"/>
    <property type="match status" value="1"/>
</dbReference>
<dbReference type="STRING" id="859194.MHF_1606"/>
<dbReference type="PANTHER" id="PTHR11806:SF0">
    <property type="entry name" value="PROTEIN MTO1 HOMOLOG, MITOCHONDRIAL"/>
    <property type="match status" value="1"/>
</dbReference>
<dbReference type="Gene3D" id="1.10.10.1800">
    <property type="entry name" value="tRNA uridine 5-carboxymethylaminomethyl modification enzyme MnmG/GidA"/>
    <property type="match status" value="1"/>
</dbReference>
<dbReference type="PROSITE" id="PS01281">
    <property type="entry name" value="GIDA_2"/>
    <property type="match status" value="1"/>
</dbReference>
<dbReference type="GO" id="GO:0002098">
    <property type="term" value="P:tRNA wobble uridine modification"/>
    <property type="evidence" value="ECO:0007669"/>
    <property type="project" value="InterPro"/>
</dbReference>
<dbReference type="InterPro" id="IPR040131">
    <property type="entry name" value="MnmG_N"/>
</dbReference>
<dbReference type="InterPro" id="IPR002218">
    <property type="entry name" value="MnmG-rel"/>
</dbReference>
<dbReference type="Pfam" id="PF21680">
    <property type="entry name" value="GIDA_C_1st"/>
    <property type="match status" value="1"/>
</dbReference>
<evidence type="ECO:0000256" key="4">
    <source>
        <dbReference type="ARBA" id="ARBA00022630"/>
    </source>
</evidence>
<accession>F6FHS2</accession>
<dbReference type="NCBIfam" id="TIGR00136">
    <property type="entry name" value="mnmG_gidA"/>
    <property type="match status" value="1"/>
</dbReference>
<evidence type="ECO:0000256" key="6">
    <source>
        <dbReference type="ARBA" id="ARBA00022827"/>
    </source>
</evidence>
<evidence type="ECO:0000256" key="5">
    <source>
        <dbReference type="ARBA" id="ARBA00022694"/>
    </source>
</evidence>
<dbReference type="KEGG" id="mhf:MHF_1606"/>
<evidence type="ECO:0000256" key="9">
    <source>
        <dbReference type="ARBA" id="ARBA00031800"/>
    </source>
</evidence>
<dbReference type="AlphaFoldDB" id="F6FHS2"/>
<dbReference type="EMBL" id="CP002808">
    <property type="protein sequence ID" value="AEG73836.1"/>
    <property type="molecule type" value="Genomic_DNA"/>
</dbReference>
<feature type="domain" description="tRNA uridine 5-carboxymethylaminomethyl modification enzyme C-terminal subdomain" evidence="10">
    <location>
        <begin position="534"/>
        <end position="605"/>
    </location>
</feature>
<dbReference type="Gene3D" id="1.10.150.570">
    <property type="entry name" value="GidA associated domain, C-terminal subdomain"/>
    <property type="match status" value="1"/>
</dbReference>
<reference key="2">
    <citation type="submission" date="2011-05" db="EMBL/GenBank/DDBJ databases">
        <title>The Genome of Mycoplasma haemofelis Strain Ohio2, a pathogenic hemoplasma of the cat.</title>
        <authorList>
            <person name="Santos A.P."/>
            <person name="Guimaraes A.M.S."/>
            <person name="SanMiguel P.J."/>
            <person name="Martin S.W."/>
            <person name="Messick J.B."/>
        </authorList>
    </citation>
    <scope>NUCLEOTIDE SEQUENCE</scope>
    <source>
        <strain>Ohio2</strain>
    </source>
</reference>
<evidence type="ECO:0000256" key="1">
    <source>
        <dbReference type="ARBA" id="ARBA00001974"/>
    </source>
</evidence>
<keyword evidence="6" id="KW-0274">FAD</keyword>
<dbReference type="InterPro" id="IPR020595">
    <property type="entry name" value="MnmG-rel_CS"/>
</dbReference>
<dbReference type="InterPro" id="IPR044920">
    <property type="entry name" value="MnmG_C_subdom_sf"/>
</dbReference>
<dbReference type="InterPro" id="IPR004416">
    <property type="entry name" value="MnmG"/>
</dbReference>
<dbReference type="Proteomes" id="UP000007952">
    <property type="component" value="Chromosome"/>
</dbReference>
<gene>
    <name evidence="11" type="primary">gidA</name>
    <name evidence="11" type="ordered locus">MHF_1606</name>
</gene>
<dbReference type="InterPro" id="IPR036188">
    <property type="entry name" value="FAD/NAD-bd_sf"/>
</dbReference>
<evidence type="ECO:0000256" key="7">
    <source>
        <dbReference type="ARBA" id="ARBA00023027"/>
    </source>
</evidence>
<dbReference type="GO" id="GO:0030488">
    <property type="term" value="P:tRNA methylation"/>
    <property type="evidence" value="ECO:0007669"/>
    <property type="project" value="TreeGrafter"/>
</dbReference>
<dbReference type="Gene3D" id="3.50.50.60">
    <property type="entry name" value="FAD/NAD(P)-binding domain"/>
    <property type="match status" value="2"/>
</dbReference>
<evidence type="ECO:0000256" key="2">
    <source>
        <dbReference type="ARBA" id="ARBA00007653"/>
    </source>
</evidence>
<dbReference type="HOGENOM" id="CLU_007831_2_2_14"/>
<sequence length="618" mass="70347">MTINKEFDVAVIGAGHAGLEAAFIASKFNLRVALFNLNKESIANLPCNPSIGGPAKGVVTREIDALGGIQAIAADENKIQIKKLNQSKGPGVWAYRAQIDKETFHDWFIKKIEDDPNIELLLEEVVELLKEGDEVKGLRTVNGIYRCKTLIVTTGTYLKAELYREKKFADSGPDNNPASNFLSDTFRNWGIELLRLKTGTPPRVYLDSIDFSQLEVDDSNDGNISFSFREPKKLPLEEQMHCYLAETTPLTKKFVLHHLEECGTYNGSICGTGPRYCPSIEDKYVKFPNREKHFIFVEPIARNYDYCYLAGLSTSLNKDLQEKLLRTIKGFQNVRIKKHAYAIVYDAINPIQLLKTLECKKVKNLFFAGQINGTSGYEEAAAQGLIAGINASLKVLNREPFILRRDEAYIGVMIDDLTTRGVTEPYRLLTSRAEHRLLLRNDNADERLLGLGRELGTIEESFYRDFLKVQEDINFNIDFLKKNYAATYRLAEGNLTLFSWLARGENSYSELSEILGSKLRSLSVEAQEKLMIKVKYEGYIRAQETRINRLEKWRKLSLLKIKDYSDIQNLSREARERLNSERPITVDDALKISGININDIFWIKAYLDSKNNLNSEEK</sequence>
<evidence type="ECO:0000256" key="8">
    <source>
        <dbReference type="ARBA" id="ARBA00025948"/>
    </source>
</evidence>
<dbReference type="GO" id="GO:0050660">
    <property type="term" value="F:flavin adenine dinucleotide binding"/>
    <property type="evidence" value="ECO:0007669"/>
    <property type="project" value="InterPro"/>
</dbReference>
<dbReference type="InterPro" id="IPR026904">
    <property type="entry name" value="MnmG_C"/>
</dbReference>
<dbReference type="InterPro" id="IPR049312">
    <property type="entry name" value="GIDA_C_N"/>
</dbReference>
<keyword evidence="7" id="KW-0520">NAD</keyword>
<evidence type="ECO:0000313" key="11">
    <source>
        <dbReference type="EMBL" id="AEG73836.1"/>
    </source>
</evidence>
<dbReference type="FunFam" id="3.50.50.60:FF:000002">
    <property type="entry name" value="tRNA uridine 5-carboxymethylaminomethyl modification enzyme MnmG"/>
    <property type="match status" value="1"/>
</dbReference>
<dbReference type="Pfam" id="PF13932">
    <property type="entry name" value="SAM_GIDA_C"/>
    <property type="match status" value="1"/>
</dbReference>
<dbReference type="SMART" id="SM01228">
    <property type="entry name" value="GIDA_assoc_3"/>
    <property type="match status" value="1"/>
</dbReference>
<dbReference type="BioCyc" id="MHAE859194:G1GR7-1609-MONOMER"/>
<reference evidence="11 12" key="1">
    <citation type="journal article" date="2011" name="J. Bacteriol.">
        <title>Complete genome sequences of two hemotropic Mycoplasmas, Mycoplasma haemofelis strain Ohio2 and Mycoplasma suis strain Illinois.</title>
        <authorList>
            <person name="Messick J.B."/>
            <person name="Santos A.P."/>
            <person name="Guimaraes A.M."/>
        </authorList>
    </citation>
    <scope>NUCLEOTIDE SEQUENCE [LARGE SCALE GENOMIC DNA]</scope>
    <source>
        <strain evidence="11 12">Ohio2</strain>
    </source>
</reference>
<keyword evidence="4" id="KW-0285">Flavoprotein</keyword>
<comment type="subunit">
    <text evidence="8">Homodimer. Heterotetramer of two MnmE and two MnmG subunits.</text>
</comment>
<organism evidence="11 12">
    <name type="scientific">Mycoplasma haemofelis (strain Ohio2)</name>
    <dbReference type="NCBI Taxonomy" id="859194"/>
    <lineage>
        <taxon>Bacteria</taxon>
        <taxon>Bacillati</taxon>
        <taxon>Mycoplasmatota</taxon>
        <taxon>Mollicutes</taxon>
        <taxon>Mycoplasmataceae</taxon>
        <taxon>Mycoplasma</taxon>
    </lineage>
</organism>
<name>F6FHS2_MYCHI</name>
<comment type="cofactor">
    <cofactor evidence="1">
        <name>FAD</name>
        <dbReference type="ChEBI" id="CHEBI:57692"/>
    </cofactor>
</comment>
<dbReference type="PANTHER" id="PTHR11806">
    <property type="entry name" value="GLUCOSE INHIBITED DIVISION PROTEIN A"/>
    <property type="match status" value="1"/>
</dbReference>